<gene>
    <name evidence="2" type="ORF">HF882_23075</name>
</gene>
<dbReference type="SUPFAM" id="SSF143120">
    <property type="entry name" value="YefM-like"/>
    <property type="match status" value="1"/>
</dbReference>
<dbReference type="InterPro" id="IPR036165">
    <property type="entry name" value="YefM-like_sf"/>
</dbReference>
<comment type="similarity">
    <text evidence="1">Belongs to the phD/YefM antitoxin family.</text>
</comment>
<proteinExistence type="inferred from homology"/>
<comment type="caution">
    <text evidence="2">The sequence shown here is derived from an EMBL/GenBank/DDBJ whole genome shotgun (WGS) entry which is preliminary data.</text>
</comment>
<dbReference type="AlphaFoldDB" id="A0A848B5K9"/>
<evidence type="ECO:0000313" key="2">
    <source>
        <dbReference type="EMBL" id="NMD89467.1"/>
    </source>
</evidence>
<organism evidence="2 3">
    <name type="scientific">Victivallis vadensis</name>
    <dbReference type="NCBI Taxonomy" id="172901"/>
    <lineage>
        <taxon>Bacteria</taxon>
        <taxon>Pseudomonadati</taxon>
        <taxon>Lentisphaerota</taxon>
        <taxon>Lentisphaeria</taxon>
        <taxon>Victivallales</taxon>
        <taxon>Victivallaceae</taxon>
        <taxon>Victivallis</taxon>
    </lineage>
</organism>
<dbReference type="Gene3D" id="3.40.1620.10">
    <property type="entry name" value="YefM-like domain"/>
    <property type="match status" value="1"/>
</dbReference>
<dbReference type="Proteomes" id="UP000576225">
    <property type="component" value="Unassembled WGS sequence"/>
</dbReference>
<dbReference type="EMBL" id="JABAEW010000141">
    <property type="protein sequence ID" value="NMD89467.1"/>
    <property type="molecule type" value="Genomic_DNA"/>
</dbReference>
<accession>A0A848B5K9</accession>
<dbReference type="RefSeq" id="WP_168964346.1">
    <property type="nucleotide sequence ID" value="NZ_JABAEW010000141.1"/>
</dbReference>
<reference evidence="2 3" key="1">
    <citation type="submission" date="2020-04" db="EMBL/GenBank/DDBJ databases">
        <authorList>
            <person name="Hitch T.C.A."/>
            <person name="Wylensek D."/>
            <person name="Clavel T."/>
        </authorList>
    </citation>
    <scope>NUCLEOTIDE SEQUENCE [LARGE SCALE GENOMIC DNA]</scope>
    <source>
        <strain evidence="2 3">COR2-253-APC-1A</strain>
    </source>
</reference>
<protein>
    <submittedName>
        <fullName evidence="2">Type II toxin-antitoxin system Phd/YefM family antitoxin</fullName>
    </submittedName>
</protein>
<evidence type="ECO:0000313" key="3">
    <source>
        <dbReference type="Proteomes" id="UP000576225"/>
    </source>
</evidence>
<name>A0A848B5K9_9BACT</name>
<sequence length="81" mass="9425">MEASILDLRKNMKKVMSALERNERVTLTRRRRKMAVIVPAGEKQARKTKAADLAAFGMWADREDMQDVSAYVRELRKPRSF</sequence>
<evidence type="ECO:0000256" key="1">
    <source>
        <dbReference type="ARBA" id="ARBA00009981"/>
    </source>
</evidence>